<keyword evidence="2" id="KW-0378">Hydrolase</keyword>
<evidence type="ECO:0000256" key="1">
    <source>
        <dbReference type="SAM" id="SignalP"/>
    </source>
</evidence>
<reference evidence="2 3" key="1">
    <citation type="submission" date="2022-06" db="EMBL/GenBank/DDBJ databases">
        <title>Genomic Encyclopedia of Archaeal and Bacterial Type Strains, Phase II (KMG-II): from individual species to whole genera.</title>
        <authorList>
            <person name="Goeker M."/>
        </authorList>
    </citation>
    <scope>NUCLEOTIDE SEQUENCE [LARGE SCALE GENOMIC DNA]</scope>
    <source>
        <strain evidence="2 3">DSM 40477</strain>
    </source>
</reference>
<dbReference type="Gene3D" id="3.40.50.1820">
    <property type="entry name" value="alpha/beta hydrolase"/>
    <property type="match status" value="1"/>
</dbReference>
<gene>
    <name evidence="2" type="ORF">LX15_000138</name>
</gene>
<comment type="caution">
    <text evidence="2">The sequence shown here is derived from an EMBL/GenBank/DDBJ whole genome shotgun (WGS) entry which is preliminary data.</text>
</comment>
<dbReference type="Proteomes" id="UP001205311">
    <property type="component" value="Unassembled WGS sequence"/>
</dbReference>
<evidence type="ECO:0000313" key="3">
    <source>
        <dbReference type="Proteomes" id="UP001205311"/>
    </source>
</evidence>
<dbReference type="PANTHER" id="PTHR48098:SF1">
    <property type="entry name" value="DIACYLGLYCEROL ACYLTRANSFERASE_MYCOLYLTRANSFERASE AG85A"/>
    <property type="match status" value="1"/>
</dbReference>
<name>A0ABT1HLT3_STRSD</name>
<sequence length="330" mass="36363">MVARRRLSRCLVLTLLTILAATSVSPGSARGETTSAPEADDGARVVRETRVSDRVLDLEISSPALGRIAMVRLLVPAGWHERARRDWPVLWLLHGCCEPADYRSWTQFTDVEEFTANLPVLVVMPSGGRAGMYSAWWNFGLGGAPDWERFHVTEVRQILERGYGAGARRAVAGLSVGGFGAMHYAFRHPDLFGAAASYSGLLNTLGAHVPELIKGILVREGFPLWLALWGSEHLNRALWVSHNPYDNIERLRGKPLYVSSGNGLPGPFDPPYRLDALESAASVSSQEFTRKLRHAGIEVTTDFGAGTHSWPYWQQALRRSWPVLAKGLGL</sequence>
<organism evidence="2 3">
    <name type="scientific">Streptoalloteichus tenebrarius (strain ATCC 17920 / DSM 40477 / JCM 4838 / CBS 697.72 / NBRC 16177 / NCIMB 11028 / NRRL B-12390 / A12253. 1 / ISP 5477)</name>
    <name type="common">Streptomyces tenebrarius</name>
    <dbReference type="NCBI Taxonomy" id="1933"/>
    <lineage>
        <taxon>Bacteria</taxon>
        <taxon>Bacillati</taxon>
        <taxon>Actinomycetota</taxon>
        <taxon>Actinomycetes</taxon>
        <taxon>Pseudonocardiales</taxon>
        <taxon>Pseudonocardiaceae</taxon>
        <taxon>Streptoalloteichus</taxon>
    </lineage>
</organism>
<dbReference type="EMBL" id="JAMTCP010000001">
    <property type="protein sequence ID" value="MCP2256455.1"/>
    <property type="molecule type" value="Genomic_DNA"/>
</dbReference>
<keyword evidence="1" id="KW-0732">Signal</keyword>
<dbReference type="GO" id="GO:0016787">
    <property type="term" value="F:hydrolase activity"/>
    <property type="evidence" value="ECO:0007669"/>
    <property type="project" value="UniProtKB-KW"/>
</dbReference>
<feature type="signal peptide" evidence="1">
    <location>
        <begin position="1"/>
        <end position="29"/>
    </location>
</feature>
<evidence type="ECO:0000313" key="2">
    <source>
        <dbReference type="EMBL" id="MCP2256455.1"/>
    </source>
</evidence>
<dbReference type="SUPFAM" id="SSF53474">
    <property type="entry name" value="alpha/beta-Hydrolases"/>
    <property type="match status" value="1"/>
</dbReference>
<dbReference type="RefSeq" id="WP_253667454.1">
    <property type="nucleotide sequence ID" value="NZ_JAMTCP010000001.1"/>
</dbReference>
<dbReference type="InterPro" id="IPR000801">
    <property type="entry name" value="Esterase-like"/>
</dbReference>
<feature type="chain" id="PRO_5046113432" evidence="1">
    <location>
        <begin position="30"/>
        <end position="330"/>
    </location>
</feature>
<accession>A0ABT1HLT3</accession>
<protein>
    <submittedName>
        <fullName evidence="2">S-formylglutathione hydrolase FrmB</fullName>
    </submittedName>
</protein>
<dbReference type="InterPro" id="IPR029058">
    <property type="entry name" value="AB_hydrolase_fold"/>
</dbReference>
<dbReference type="InterPro" id="IPR050583">
    <property type="entry name" value="Mycobacterial_A85_antigen"/>
</dbReference>
<keyword evidence="3" id="KW-1185">Reference proteome</keyword>
<dbReference type="Pfam" id="PF00756">
    <property type="entry name" value="Esterase"/>
    <property type="match status" value="1"/>
</dbReference>
<dbReference type="PANTHER" id="PTHR48098">
    <property type="entry name" value="ENTEROCHELIN ESTERASE-RELATED"/>
    <property type="match status" value="1"/>
</dbReference>
<proteinExistence type="predicted"/>